<dbReference type="NCBIfam" id="TIGR00075">
    <property type="entry name" value="hypD"/>
    <property type="match status" value="1"/>
</dbReference>
<dbReference type="Gene3D" id="3.40.50.11740">
    <property type="entry name" value="HypD, alpha/beta domain 2"/>
    <property type="match status" value="2"/>
</dbReference>
<accession>A0AAP9IZT7</accession>
<dbReference type="EMBL" id="JAMDMM010000062">
    <property type="protein sequence ID" value="MCY9610650.1"/>
    <property type="molecule type" value="Genomic_DNA"/>
</dbReference>
<dbReference type="GO" id="GO:0070025">
    <property type="term" value="F:carbon monoxide binding"/>
    <property type="evidence" value="ECO:0007669"/>
    <property type="project" value="TreeGrafter"/>
</dbReference>
<protein>
    <submittedName>
        <fullName evidence="5">Hydrogenase formation protein HypD</fullName>
    </submittedName>
</protein>
<evidence type="ECO:0000256" key="3">
    <source>
        <dbReference type="ARBA" id="ARBA00023004"/>
    </source>
</evidence>
<dbReference type="GO" id="GO:0051604">
    <property type="term" value="P:protein maturation"/>
    <property type="evidence" value="ECO:0007669"/>
    <property type="project" value="TreeGrafter"/>
</dbReference>
<evidence type="ECO:0000313" key="5">
    <source>
        <dbReference type="EMBL" id="QDM42654.1"/>
    </source>
</evidence>
<proteinExistence type="inferred from homology"/>
<evidence type="ECO:0000313" key="4">
    <source>
        <dbReference type="EMBL" id="MCY9610650.1"/>
    </source>
</evidence>
<dbReference type="GeneID" id="76995026"/>
<dbReference type="PANTHER" id="PTHR30149">
    <property type="entry name" value="HYDROGENASE PROTEIN ASSEMBLY PROTEIN HYPD"/>
    <property type="match status" value="1"/>
</dbReference>
<evidence type="ECO:0000256" key="1">
    <source>
        <dbReference type="ARBA" id="ARBA00007888"/>
    </source>
</evidence>
<keyword evidence="7" id="KW-1185">Reference proteome</keyword>
<dbReference type="Pfam" id="PF01924">
    <property type="entry name" value="HypD"/>
    <property type="match status" value="1"/>
</dbReference>
<sequence length="372" mass="41023">MNLMAYRDRAAFQRLLQLIEPQLARARERTGRKIRFMEVCGTHSVAFSRSGVRDLLSPYVELVSGPGCPVCVTDQSDINQMIAYAGLKDVIVVTFGDMMKVPGSRSNLEREKSNGADVRVVKSASHAVDIARRHPSSKIVFLGVGFETTAPGIALSLKKAKEDRLQNFFVYSAHKLTPPALDVLLADHAHRLDGFVLPGHVSVIIGRKGWVHLEQQNVPAVIGGFDAMDLLLAIGALTREMSRTRRHVRNLYPRVVQEEGNLTAQRILTECFETASPVWRGFGPMEHSGLRIHPDYADLDAACRIQTDKPVTAVIKGCRCGEVVKGKETPLHCKLFAKACTPASPLGPCMVSSEGACSTYFQYERNKETVQI</sequence>
<dbReference type="PIRSF" id="PIRSF005622">
    <property type="entry name" value="Hydrgn_mat_hypD"/>
    <property type="match status" value="1"/>
</dbReference>
<dbReference type="Gene3D" id="6.10.20.100">
    <property type="match status" value="1"/>
</dbReference>
<dbReference type="GO" id="GO:0005506">
    <property type="term" value="F:iron ion binding"/>
    <property type="evidence" value="ECO:0007669"/>
    <property type="project" value="TreeGrafter"/>
</dbReference>
<dbReference type="AlphaFoldDB" id="A0AAP9IZT7"/>
<dbReference type="Proteomes" id="UP000315377">
    <property type="component" value="Chromosome"/>
</dbReference>
<reference evidence="4 7" key="2">
    <citation type="submission" date="2022-05" db="EMBL/GenBank/DDBJ databases">
        <title>Genome Sequencing of Bee-Associated Microbes.</title>
        <authorList>
            <person name="Dunlap C."/>
        </authorList>
    </citation>
    <scope>NUCLEOTIDE SEQUENCE [LARGE SCALE GENOMIC DNA]</scope>
    <source>
        <strain evidence="4 7">NRRL B-14613</strain>
    </source>
</reference>
<dbReference type="InterPro" id="IPR002780">
    <property type="entry name" value="Hyd_form_HypD"/>
</dbReference>
<dbReference type="Proteomes" id="UP001209276">
    <property type="component" value="Unassembled WGS sequence"/>
</dbReference>
<comment type="similarity">
    <text evidence="1">Belongs to the HypD family.</text>
</comment>
<keyword evidence="3" id="KW-0408">Iron</keyword>
<dbReference type="InterPro" id="IPR042243">
    <property type="entry name" value="HypD_1"/>
</dbReference>
<gene>
    <name evidence="5" type="primary">hypD</name>
    <name evidence="5" type="ORF">FLT43_03405</name>
    <name evidence="4" type="ORF">M5W83_26220</name>
</gene>
<organism evidence="5 6">
    <name type="scientific">Paenibacillus thiaminolyticus</name>
    <name type="common">Bacillus thiaminolyticus</name>
    <dbReference type="NCBI Taxonomy" id="49283"/>
    <lineage>
        <taxon>Bacteria</taxon>
        <taxon>Bacillati</taxon>
        <taxon>Bacillota</taxon>
        <taxon>Bacilli</taxon>
        <taxon>Bacillales</taxon>
        <taxon>Paenibacillaceae</taxon>
        <taxon>Paenibacillus</taxon>
    </lineage>
</organism>
<evidence type="ECO:0000313" key="6">
    <source>
        <dbReference type="Proteomes" id="UP000315377"/>
    </source>
</evidence>
<name>A0AAP9IZT7_PANTH</name>
<keyword evidence="2" id="KW-0479">Metal-binding</keyword>
<dbReference type="EMBL" id="CP041405">
    <property type="protein sequence ID" value="QDM42654.1"/>
    <property type="molecule type" value="Genomic_DNA"/>
</dbReference>
<dbReference type="GO" id="GO:0051539">
    <property type="term" value="F:4 iron, 4 sulfur cluster binding"/>
    <property type="evidence" value="ECO:0007669"/>
    <property type="project" value="TreeGrafter"/>
</dbReference>
<dbReference type="PANTHER" id="PTHR30149:SF0">
    <property type="entry name" value="HYDROGENASE MATURATION FACTOR HYPD"/>
    <property type="match status" value="1"/>
</dbReference>
<dbReference type="RefSeq" id="WP_087440937.1">
    <property type="nucleotide sequence ID" value="NZ_CABMNB010000012.1"/>
</dbReference>
<reference evidence="5 6" key="1">
    <citation type="submission" date="2019-07" db="EMBL/GenBank/DDBJ databases">
        <title>Paenibacillus thiaminolyticus NRRL B-4156.</title>
        <authorList>
            <person name="Hehnly C."/>
            <person name="Zhang L."/>
        </authorList>
    </citation>
    <scope>NUCLEOTIDE SEQUENCE [LARGE SCALE GENOMIC DNA]</scope>
    <source>
        <strain evidence="5 6">NRRL B-4156</strain>
    </source>
</reference>
<evidence type="ECO:0000313" key="7">
    <source>
        <dbReference type="Proteomes" id="UP001209276"/>
    </source>
</evidence>
<dbReference type="InterPro" id="IPR042244">
    <property type="entry name" value="HypD_2_sf"/>
</dbReference>
<evidence type="ECO:0000256" key="2">
    <source>
        <dbReference type="ARBA" id="ARBA00022723"/>
    </source>
</evidence>